<name>A0ABV6A0N8_9PSEU</name>
<dbReference type="InterPro" id="IPR013149">
    <property type="entry name" value="ADH-like_C"/>
</dbReference>
<dbReference type="SUPFAM" id="SSF50129">
    <property type="entry name" value="GroES-like"/>
    <property type="match status" value="1"/>
</dbReference>
<gene>
    <name evidence="4" type="ORF">ACFFQA_19070</name>
</gene>
<dbReference type="CDD" id="cd05286">
    <property type="entry name" value="QOR2"/>
    <property type="match status" value="1"/>
</dbReference>
<evidence type="ECO:0000313" key="5">
    <source>
        <dbReference type="Proteomes" id="UP001589693"/>
    </source>
</evidence>
<dbReference type="InterPro" id="IPR020843">
    <property type="entry name" value="ER"/>
</dbReference>
<accession>A0ABV6A0N8</accession>
<dbReference type="Gene3D" id="3.90.180.10">
    <property type="entry name" value="Medium-chain alcohol dehydrogenases, catalytic domain"/>
    <property type="match status" value="1"/>
</dbReference>
<evidence type="ECO:0000256" key="2">
    <source>
        <dbReference type="ARBA" id="ARBA00023002"/>
    </source>
</evidence>
<comment type="caution">
    <text evidence="4">The sequence shown here is derived from an EMBL/GenBank/DDBJ whole genome shotgun (WGS) entry which is preliminary data.</text>
</comment>
<keyword evidence="5" id="KW-1185">Reference proteome</keyword>
<dbReference type="InterPro" id="IPR047618">
    <property type="entry name" value="QOR-like"/>
</dbReference>
<evidence type="ECO:0000256" key="1">
    <source>
        <dbReference type="ARBA" id="ARBA00022857"/>
    </source>
</evidence>
<dbReference type="Gene3D" id="3.40.50.720">
    <property type="entry name" value="NAD(P)-binding Rossmann-like Domain"/>
    <property type="match status" value="1"/>
</dbReference>
<evidence type="ECO:0000313" key="4">
    <source>
        <dbReference type="EMBL" id="MFB9906043.1"/>
    </source>
</evidence>
<reference evidence="4 5" key="1">
    <citation type="submission" date="2024-09" db="EMBL/GenBank/DDBJ databases">
        <authorList>
            <person name="Sun Q."/>
            <person name="Mori K."/>
        </authorList>
    </citation>
    <scope>NUCLEOTIDE SEQUENCE [LARGE SCALE GENOMIC DNA]</scope>
    <source>
        <strain evidence="4 5">TBRC 7907</strain>
    </source>
</reference>
<dbReference type="InterPro" id="IPR002364">
    <property type="entry name" value="Quin_OxRdtase/zeta-crystal_CS"/>
</dbReference>
<dbReference type="InterPro" id="IPR011032">
    <property type="entry name" value="GroES-like_sf"/>
</dbReference>
<sequence>MRAVVVRSHGGPEVLVAEELDRPEPGPGTVLVDVAAAGVNYIDTYHRTGAYPIPLPFTLGLEGAGTVAALGEGVTEFAVGDKVAWASAIGSYAQQVVAPASALVPVPSTVDLETAAGAMLQGMTAHYLTASTHPVAVGEVALVHAAAGGMGLLLTQLIKARGGRVIGTVSTEEKEKLAREAGADEVIRYTEQDVAERVRALTDGVGVHVVYDGVGKDTFDASLSSLRPRGLLALYGAASGAVPAFDPQRLNAGGSLFITRPSLGHYTATREELLWRAGEVFEAISAGSLNIAIGGRYTLADARKAHEDLQGRKTTGKLLLTTN</sequence>
<dbReference type="EMBL" id="JBHLZU010000017">
    <property type="protein sequence ID" value="MFB9906043.1"/>
    <property type="molecule type" value="Genomic_DNA"/>
</dbReference>
<proteinExistence type="predicted"/>
<dbReference type="PANTHER" id="PTHR48106">
    <property type="entry name" value="QUINONE OXIDOREDUCTASE PIG3-RELATED"/>
    <property type="match status" value="1"/>
</dbReference>
<organism evidence="4 5">
    <name type="scientific">Allokutzneria oryzae</name>
    <dbReference type="NCBI Taxonomy" id="1378989"/>
    <lineage>
        <taxon>Bacteria</taxon>
        <taxon>Bacillati</taxon>
        <taxon>Actinomycetota</taxon>
        <taxon>Actinomycetes</taxon>
        <taxon>Pseudonocardiales</taxon>
        <taxon>Pseudonocardiaceae</taxon>
        <taxon>Allokutzneria</taxon>
    </lineage>
</organism>
<dbReference type="SMART" id="SM00829">
    <property type="entry name" value="PKS_ER"/>
    <property type="match status" value="1"/>
</dbReference>
<dbReference type="Pfam" id="PF00107">
    <property type="entry name" value="ADH_zinc_N"/>
    <property type="match status" value="1"/>
</dbReference>
<dbReference type="InterPro" id="IPR036291">
    <property type="entry name" value="NAD(P)-bd_dom_sf"/>
</dbReference>
<evidence type="ECO:0000259" key="3">
    <source>
        <dbReference type="SMART" id="SM00829"/>
    </source>
</evidence>
<keyword evidence="1" id="KW-0521">NADP</keyword>
<dbReference type="SUPFAM" id="SSF51735">
    <property type="entry name" value="NAD(P)-binding Rossmann-fold domains"/>
    <property type="match status" value="1"/>
</dbReference>
<dbReference type="RefSeq" id="WP_377853688.1">
    <property type="nucleotide sequence ID" value="NZ_JBHLZU010000017.1"/>
</dbReference>
<dbReference type="PANTHER" id="PTHR48106:SF13">
    <property type="entry name" value="QUINONE OXIDOREDUCTASE-RELATED"/>
    <property type="match status" value="1"/>
</dbReference>
<dbReference type="Proteomes" id="UP001589693">
    <property type="component" value="Unassembled WGS sequence"/>
</dbReference>
<protein>
    <submittedName>
        <fullName evidence="4">Quinone oxidoreductase</fullName>
    </submittedName>
</protein>
<dbReference type="Pfam" id="PF08240">
    <property type="entry name" value="ADH_N"/>
    <property type="match status" value="1"/>
</dbReference>
<dbReference type="PROSITE" id="PS01162">
    <property type="entry name" value="QOR_ZETA_CRYSTAL"/>
    <property type="match status" value="1"/>
</dbReference>
<dbReference type="InterPro" id="IPR013154">
    <property type="entry name" value="ADH-like_N"/>
</dbReference>
<feature type="domain" description="Enoyl reductase (ER)" evidence="3">
    <location>
        <begin position="10"/>
        <end position="320"/>
    </location>
</feature>
<keyword evidence="2" id="KW-0560">Oxidoreductase</keyword>